<dbReference type="HOGENOM" id="CLU_2204242_0_0_2"/>
<proteinExistence type="predicted"/>
<dbReference type="OrthoDB" id="85757at2157"/>
<keyword evidence="1" id="KW-1133">Transmembrane helix</keyword>
<name>F8AEK4_PYRYC</name>
<dbReference type="AlphaFoldDB" id="F8AEK4"/>
<evidence type="ECO:0000256" key="1">
    <source>
        <dbReference type="SAM" id="Phobius"/>
    </source>
</evidence>
<feature type="transmembrane region" description="Helical" evidence="1">
    <location>
        <begin position="7"/>
        <end position="28"/>
    </location>
</feature>
<dbReference type="STRING" id="529709.PYCH_10000"/>
<gene>
    <name evidence="2" type="ordered locus">PYCH_10000</name>
</gene>
<sequence>MNPEGKMMLIAYAIATMAGIISGLLAVYAPLGWVSGWLIYFLSPKIILAVVRDLPEEMRNERIILRKTLWSFFFFWLYFTGMTYTLMIKFQPVVYYNGTLLHNLTKG</sequence>
<accession>F8AEK4</accession>
<evidence type="ECO:0000313" key="3">
    <source>
        <dbReference type="Proteomes" id="UP000008386"/>
    </source>
</evidence>
<dbReference type="GeneID" id="10837574"/>
<dbReference type="RefSeq" id="WP_013905740.1">
    <property type="nucleotide sequence ID" value="NC_015680.1"/>
</dbReference>
<dbReference type="Proteomes" id="UP000008386">
    <property type="component" value="Chromosome"/>
</dbReference>
<keyword evidence="3" id="KW-1185">Reference proteome</keyword>
<dbReference type="eggNOG" id="arCOG05781">
    <property type="taxonomic scope" value="Archaea"/>
</dbReference>
<protein>
    <submittedName>
        <fullName evidence="2">Uncharacterized protein</fullName>
    </submittedName>
</protein>
<dbReference type="EMBL" id="CP002779">
    <property type="protein sequence ID" value="AEH24683.1"/>
    <property type="molecule type" value="Genomic_DNA"/>
</dbReference>
<keyword evidence="1" id="KW-0812">Transmembrane</keyword>
<dbReference type="KEGG" id="pya:PYCH_10000"/>
<evidence type="ECO:0000313" key="2">
    <source>
        <dbReference type="EMBL" id="AEH24683.1"/>
    </source>
</evidence>
<reference evidence="2 3" key="1">
    <citation type="journal article" date="2011" name="J. Bacteriol.">
        <title>Complete genome sequence of the obligate piezophilic hyperthermophilic archaeon Pyrococcus yayanosii CH1.</title>
        <authorList>
            <person name="Jun X."/>
            <person name="Lupeng L."/>
            <person name="Minjuan X."/>
            <person name="Oger P."/>
            <person name="Fengping W."/>
            <person name="Jebbar M."/>
            <person name="Xiang X."/>
        </authorList>
    </citation>
    <scope>NUCLEOTIDE SEQUENCE [LARGE SCALE GENOMIC DNA]</scope>
    <source>
        <strain evidence="3">CH1 / JCM 16557</strain>
    </source>
</reference>
<keyword evidence="1" id="KW-0472">Membrane</keyword>
<feature type="transmembrane region" description="Helical" evidence="1">
    <location>
        <begin position="72"/>
        <end position="90"/>
    </location>
</feature>
<feature type="transmembrane region" description="Helical" evidence="1">
    <location>
        <begin position="34"/>
        <end position="51"/>
    </location>
</feature>
<organism evidence="2 3">
    <name type="scientific">Pyrococcus yayanosii (strain CH1 / JCM 16557)</name>
    <dbReference type="NCBI Taxonomy" id="529709"/>
    <lineage>
        <taxon>Archaea</taxon>
        <taxon>Methanobacteriati</taxon>
        <taxon>Methanobacteriota</taxon>
        <taxon>Thermococci</taxon>
        <taxon>Thermococcales</taxon>
        <taxon>Thermococcaceae</taxon>
        <taxon>Pyrococcus</taxon>
    </lineage>
</organism>